<dbReference type="GO" id="GO:0003961">
    <property type="term" value="F:O-acetylhomoserine aminocarboxypropyltransferase activity"/>
    <property type="evidence" value="ECO:0007669"/>
    <property type="project" value="UniProtKB-EC"/>
</dbReference>
<evidence type="ECO:0000256" key="1">
    <source>
        <dbReference type="ARBA" id="ARBA00001933"/>
    </source>
</evidence>
<dbReference type="GO" id="GO:0030170">
    <property type="term" value="F:pyridoxal phosphate binding"/>
    <property type="evidence" value="ECO:0007669"/>
    <property type="project" value="InterPro"/>
</dbReference>
<gene>
    <name evidence="8" type="primary">cysD</name>
    <name evidence="8" type="ordered locus">Awo_c05990</name>
</gene>
<feature type="region of interest" description="Disordered" evidence="7">
    <location>
        <begin position="1"/>
        <end position="23"/>
    </location>
</feature>
<dbReference type="GO" id="GO:0005737">
    <property type="term" value="C:cytoplasm"/>
    <property type="evidence" value="ECO:0007669"/>
    <property type="project" value="TreeGrafter"/>
</dbReference>
<sequence length="427" mass="45789">MQNTRKFETLQLHGGQNPDPTTHSVAVPIYQTTSYAFDSSEHAERLFGLQEPGNIYTRIMNPTTNVLEERMALLEGGVGALAFASGSAAITTTILNIAGSGDELVAASTLYGGTYNLLSATLPRLGIKTTFVNPDHPEAFKAAINEHTKAIYIESLGNPAINIVDVKAVAKIAHDHGLPLIVDNTFATPYLFKPLDFGADIVVYSATKFIGGHGTTIGGIIVDGGTFDWAASGRFPVFTSPDASYHGITYASDIGAAAFIVKARVQLLRDTGACLSPFNAFLLLQGLETLSLRLDRHLENTQKVVAFLTAHPQVTWVNYPALPDNPYKTLSDEYFKKGPGSIFTFGIKGGIAAARTFINSLTLFTHLANVADAKSLVIHPATTTHQQLSSDDLLAAGVTEDMIRLSIGLEHIDDILADLDQAFTQAL</sequence>
<evidence type="ECO:0000256" key="5">
    <source>
        <dbReference type="PIRSR" id="PIRSR001434-2"/>
    </source>
</evidence>
<dbReference type="CDD" id="cd00614">
    <property type="entry name" value="CGS_like"/>
    <property type="match status" value="1"/>
</dbReference>
<dbReference type="InterPro" id="IPR006235">
    <property type="entry name" value="OAc-hSer/O-AcSer_sulfhydrylase"/>
</dbReference>
<dbReference type="Gene3D" id="3.40.640.10">
    <property type="entry name" value="Type I PLP-dependent aspartate aminotransferase-like (Major domain)"/>
    <property type="match status" value="1"/>
</dbReference>
<dbReference type="PANTHER" id="PTHR43797:SF2">
    <property type="entry name" value="HOMOCYSTEINE_CYSTEINE SYNTHASE"/>
    <property type="match status" value="1"/>
</dbReference>
<dbReference type="GO" id="GO:0004124">
    <property type="term" value="F:cysteine synthase activity"/>
    <property type="evidence" value="ECO:0007669"/>
    <property type="project" value="TreeGrafter"/>
</dbReference>
<accession>H6LJ35</accession>
<dbReference type="InterPro" id="IPR015421">
    <property type="entry name" value="PyrdxlP-dep_Trfase_major"/>
</dbReference>
<evidence type="ECO:0000256" key="2">
    <source>
        <dbReference type="ARBA" id="ARBA00009077"/>
    </source>
</evidence>
<feature type="modified residue" description="N6-(pyridoxal phosphate)lysine" evidence="5">
    <location>
        <position position="208"/>
    </location>
</feature>
<dbReference type="Pfam" id="PF01053">
    <property type="entry name" value="Cys_Met_Meta_PP"/>
    <property type="match status" value="1"/>
</dbReference>
<dbReference type="FunFam" id="3.40.640.10:FF:000035">
    <property type="entry name" value="O-succinylhomoserine sulfhydrylase"/>
    <property type="match status" value="1"/>
</dbReference>
<dbReference type="Gene3D" id="3.90.1150.10">
    <property type="entry name" value="Aspartate Aminotransferase, domain 1"/>
    <property type="match status" value="1"/>
</dbReference>
<dbReference type="RefSeq" id="WP_014355001.1">
    <property type="nucleotide sequence ID" value="NC_016894.1"/>
</dbReference>
<keyword evidence="3 8" id="KW-0808">Transferase</keyword>
<dbReference type="InterPro" id="IPR015422">
    <property type="entry name" value="PyrdxlP-dep_Trfase_small"/>
</dbReference>
<comment type="cofactor">
    <cofactor evidence="1 6">
        <name>pyridoxal 5'-phosphate</name>
        <dbReference type="ChEBI" id="CHEBI:597326"/>
    </cofactor>
</comment>
<keyword evidence="4 5" id="KW-0663">Pyridoxal phosphate</keyword>
<dbReference type="InterPro" id="IPR000277">
    <property type="entry name" value="Cys/Met-Metab_PyrdxlP-dep_enz"/>
</dbReference>
<dbReference type="HOGENOM" id="CLU_018986_4_0_9"/>
<dbReference type="eggNOG" id="COG2873">
    <property type="taxonomic scope" value="Bacteria"/>
</dbReference>
<reference evidence="8 9" key="2">
    <citation type="journal article" date="2012" name="PLoS ONE">
        <title>An ancient pathway combining carbon dioxide fixation with the generation and utilization of a sodium ion gradient for ATP synthesis.</title>
        <authorList>
            <person name="Poehlein A."/>
            <person name="Schmidt S."/>
            <person name="Kaster A.K."/>
            <person name="Goenrich M."/>
            <person name="Vollmers J."/>
            <person name="Thurmer A."/>
            <person name="Bertsch J."/>
            <person name="Schuchmann K."/>
            <person name="Voigt B."/>
            <person name="Hecker M."/>
            <person name="Daniel R."/>
            <person name="Thauer R.K."/>
            <person name="Gottschalk G."/>
            <person name="Muller V."/>
        </authorList>
    </citation>
    <scope>NUCLEOTIDE SEQUENCE [LARGE SCALE GENOMIC DNA]</scope>
    <source>
        <strain evidence="9">ATCC 29683 / DSM 1030 / JCM 2381 / KCTC 1655 / WB1</strain>
    </source>
</reference>
<protein>
    <submittedName>
        <fullName evidence="8">O-acetylhomoserine/O-acetylserine sulfhydrylase CysD</fullName>
        <ecNumber evidence="8">2.5.1.49</ecNumber>
    </submittedName>
</protein>
<evidence type="ECO:0000313" key="8">
    <source>
        <dbReference type="EMBL" id="AFA47398.1"/>
    </source>
</evidence>
<dbReference type="InterPro" id="IPR015424">
    <property type="entry name" value="PyrdxlP-dep_Trfase"/>
</dbReference>
<dbReference type="Proteomes" id="UP000007177">
    <property type="component" value="Chromosome"/>
</dbReference>
<dbReference type="AlphaFoldDB" id="H6LJ35"/>
<evidence type="ECO:0000256" key="6">
    <source>
        <dbReference type="RuleBase" id="RU362118"/>
    </source>
</evidence>
<keyword evidence="9" id="KW-1185">Reference proteome</keyword>
<name>H6LJ35_ACEWD</name>
<dbReference type="EC" id="2.5.1.49" evidence="8"/>
<dbReference type="SUPFAM" id="SSF53383">
    <property type="entry name" value="PLP-dependent transferases"/>
    <property type="match status" value="1"/>
</dbReference>
<comment type="similarity">
    <text evidence="2 6">Belongs to the trans-sulfuration enzymes family.</text>
</comment>
<dbReference type="PROSITE" id="PS00868">
    <property type="entry name" value="CYS_MET_METAB_PP"/>
    <property type="match status" value="1"/>
</dbReference>
<evidence type="ECO:0000256" key="4">
    <source>
        <dbReference type="ARBA" id="ARBA00022898"/>
    </source>
</evidence>
<dbReference type="PIRSF" id="PIRSF001434">
    <property type="entry name" value="CGS"/>
    <property type="match status" value="1"/>
</dbReference>
<dbReference type="GO" id="GO:0019346">
    <property type="term" value="P:transsulfuration"/>
    <property type="evidence" value="ECO:0007669"/>
    <property type="project" value="InterPro"/>
</dbReference>
<dbReference type="STRING" id="931626.Awo_c05990"/>
<dbReference type="NCBIfam" id="TIGR01326">
    <property type="entry name" value="OAH_OAS_sulfhy"/>
    <property type="match status" value="1"/>
</dbReference>
<evidence type="ECO:0000256" key="7">
    <source>
        <dbReference type="SAM" id="MobiDB-lite"/>
    </source>
</evidence>
<dbReference type="GO" id="GO:0006535">
    <property type="term" value="P:cysteine biosynthetic process from serine"/>
    <property type="evidence" value="ECO:0007669"/>
    <property type="project" value="TreeGrafter"/>
</dbReference>
<dbReference type="PANTHER" id="PTHR43797">
    <property type="entry name" value="HOMOCYSTEINE/CYSTEINE SYNTHASE"/>
    <property type="match status" value="1"/>
</dbReference>
<evidence type="ECO:0000256" key="3">
    <source>
        <dbReference type="ARBA" id="ARBA00022679"/>
    </source>
</evidence>
<dbReference type="OrthoDB" id="9780685at2"/>
<dbReference type="EMBL" id="CP002987">
    <property type="protein sequence ID" value="AFA47398.1"/>
    <property type="molecule type" value="Genomic_DNA"/>
</dbReference>
<dbReference type="KEGG" id="awo:Awo_c05990"/>
<reference evidence="9" key="1">
    <citation type="submission" date="2011-07" db="EMBL/GenBank/DDBJ databases">
        <title>Complete genome sequence of Acetobacterium woodii.</title>
        <authorList>
            <person name="Poehlein A."/>
            <person name="Schmidt S."/>
            <person name="Kaster A.-K."/>
            <person name="Goenrich M."/>
            <person name="Vollmers J."/>
            <person name="Thuermer A."/>
            <person name="Gottschalk G."/>
            <person name="Thauer R.K."/>
            <person name="Daniel R."/>
            <person name="Mueller V."/>
        </authorList>
    </citation>
    <scope>NUCLEOTIDE SEQUENCE [LARGE SCALE GENOMIC DNA]</scope>
    <source>
        <strain evidence="9">ATCC 29683 / DSM 1030 / JCM 2381 / KCTC 1655 / WB1</strain>
    </source>
</reference>
<evidence type="ECO:0000313" key="9">
    <source>
        <dbReference type="Proteomes" id="UP000007177"/>
    </source>
</evidence>
<dbReference type="InterPro" id="IPR054542">
    <property type="entry name" value="Cys_met_metab_PP"/>
</dbReference>
<dbReference type="GO" id="GO:0071269">
    <property type="term" value="P:L-homocysteine biosynthetic process"/>
    <property type="evidence" value="ECO:0007669"/>
    <property type="project" value="TreeGrafter"/>
</dbReference>
<proteinExistence type="inferred from homology"/>
<organism evidence="8 9">
    <name type="scientific">Acetobacterium woodii (strain ATCC 29683 / DSM 1030 / JCM 2381 / KCTC 1655 / WB1)</name>
    <dbReference type="NCBI Taxonomy" id="931626"/>
    <lineage>
        <taxon>Bacteria</taxon>
        <taxon>Bacillati</taxon>
        <taxon>Bacillota</taxon>
        <taxon>Clostridia</taxon>
        <taxon>Eubacteriales</taxon>
        <taxon>Eubacteriaceae</taxon>
        <taxon>Acetobacterium</taxon>
    </lineage>
</organism>